<gene>
    <name evidence="1" type="ORF">FQN60_006060</name>
    <name evidence="2" type="ORF">FQN60_007277</name>
</gene>
<evidence type="ECO:0000313" key="2">
    <source>
        <dbReference type="EMBL" id="KAA8578718.1"/>
    </source>
</evidence>
<proteinExistence type="predicted"/>
<evidence type="ECO:0000313" key="1">
    <source>
        <dbReference type="EMBL" id="KAA8578427.1"/>
    </source>
</evidence>
<sequence>MDRRIRLSGESRFCGVSNLQRQNSIEVQASQQQLRLWTR</sequence>
<dbReference type="EMBL" id="VOFY01000260">
    <property type="protein sequence ID" value="KAA8578718.1"/>
    <property type="molecule type" value="Genomic_DNA"/>
</dbReference>
<name>A0A5J5C9U7_9PERO</name>
<dbReference type="EMBL" id="VOFY01000681">
    <property type="protein sequence ID" value="KAA8578427.1"/>
    <property type="molecule type" value="Genomic_DNA"/>
</dbReference>
<evidence type="ECO:0000313" key="3">
    <source>
        <dbReference type="Proteomes" id="UP000327493"/>
    </source>
</evidence>
<dbReference type="AlphaFoldDB" id="A0A5J5C9U7"/>
<keyword evidence="3" id="KW-1185">Reference proteome</keyword>
<organism evidence="1 3">
    <name type="scientific">Etheostoma spectabile</name>
    <name type="common">orangethroat darter</name>
    <dbReference type="NCBI Taxonomy" id="54343"/>
    <lineage>
        <taxon>Eukaryota</taxon>
        <taxon>Metazoa</taxon>
        <taxon>Chordata</taxon>
        <taxon>Craniata</taxon>
        <taxon>Vertebrata</taxon>
        <taxon>Euteleostomi</taxon>
        <taxon>Actinopterygii</taxon>
        <taxon>Neopterygii</taxon>
        <taxon>Teleostei</taxon>
        <taxon>Neoteleostei</taxon>
        <taxon>Acanthomorphata</taxon>
        <taxon>Eupercaria</taxon>
        <taxon>Perciformes</taxon>
        <taxon>Percoidei</taxon>
        <taxon>Percidae</taxon>
        <taxon>Etheostomatinae</taxon>
        <taxon>Etheostoma</taxon>
    </lineage>
</organism>
<accession>A0A5J5C9U7</accession>
<dbReference type="Proteomes" id="UP000327493">
    <property type="component" value="Unassembled WGS sequence"/>
</dbReference>
<reference evidence="1 3" key="1">
    <citation type="submission" date="2019-08" db="EMBL/GenBank/DDBJ databases">
        <title>A chromosome-level genome assembly, high-density linkage maps, and genome scans reveal the genomic architecture of hybrid incompatibilities underlying speciation via character displacement in darters (Percidae: Etheostominae).</title>
        <authorList>
            <person name="Moran R.L."/>
            <person name="Catchen J.M."/>
            <person name="Fuller R.C."/>
        </authorList>
    </citation>
    <scope>NUCLEOTIDE SEQUENCE [LARGE SCALE GENOMIC DNA]</scope>
    <source>
        <strain evidence="1">EspeVRDwgs_2016</strain>
        <tissue evidence="1">Muscle</tissue>
    </source>
</reference>
<protein>
    <submittedName>
        <fullName evidence="1">Uncharacterized protein</fullName>
    </submittedName>
</protein>
<comment type="caution">
    <text evidence="1">The sequence shown here is derived from an EMBL/GenBank/DDBJ whole genome shotgun (WGS) entry which is preliminary data.</text>
</comment>